<dbReference type="RefSeq" id="WP_109189143.1">
    <property type="nucleotide sequence ID" value="NZ_BMYA01000003.1"/>
</dbReference>
<organism evidence="8 9">
    <name type="scientific">Ignatzschineria ureiclastica</name>
    <dbReference type="NCBI Taxonomy" id="472582"/>
    <lineage>
        <taxon>Bacteria</taxon>
        <taxon>Pseudomonadati</taxon>
        <taxon>Pseudomonadota</taxon>
        <taxon>Gammaproteobacteria</taxon>
        <taxon>Cardiobacteriales</taxon>
        <taxon>Ignatzschineriaceae</taxon>
        <taxon>Ignatzschineria</taxon>
    </lineage>
</organism>
<evidence type="ECO:0000313" key="9">
    <source>
        <dbReference type="Proteomes" id="UP000245020"/>
    </source>
</evidence>
<feature type="domain" description="ABC-2 type transporter transmembrane" evidence="7">
    <location>
        <begin position="34"/>
        <end position="384"/>
    </location>
</feature>
<feature type="transmembrane region" description="Helical" evidence="6">
    <location>
        <begin position="332"/>
        <end position="349"/>
    </location>
</feature>
<keyword evidence="3 6" id="KW-0812">Transmembrane</keyword>
<evidence type="ECO:0000256" key="6">
    <source>
        <dbReference type="SAM" id="Phobius"/>
    </source>
</evidence>
<dbReference type="Gene3D" id="3.40.1710.10">
    <property type="entry name" value="abc type-2 transporter like domain"/>
    <property type="match status" value="1"/>
</dbReference>
<feature type="transmembrane region" description="Helical" evidence="6">
    <location>
        <begin position="369"/>
        <end position="389"/>
    </location>
</feature>
<dbReference type="AlphaFoldDB" id="A0A2U2AF20"/>
<dbReference type="Proteomes" id="UP000245020">
    <property type="component" value="Unassembled WGS sequence"/>
</dbReference>
<dbReference type="PANTHER" id="PTHR30294">
    <property type="entry name" value="MEMBRANE COMPONENT OF ABC TRANSPORTER YHHJ-RELATED"/>
    <property type="match status" value="1"/>
</dbReference>
<feature type="transmembrane region" description="Helical" evidence="6">
    <location>
        <begin position="278"/>
        <end position="301"/>
    </location>
</feature>
<comment type="subcellular location">
    <subcellularLocation>
        <location evidence="1">Cell membrane</location>
        <topology evidence="1">Multi-pass membrane protein</topology>
    </subcellularLocation>
</comment>
<proteinExistence type="predicted"/>
<dbReference type="Pfam" id="PF12698">
    <property type="entry name" value="ABC2_membrane_3"/>
    <property type="match status" value="1"/>
</dbReference>
<dbReference type="OrthoDB" id="9803577at2"/>
<reference evidence="9" key="1">
    <citation type="submission" date="2018-05" db="EMBL/GenBank/DDBJ databases">
        <title>Ignatzschineria dubaiensis sp. nov., isolated from necrotic foot tissues of dromedaries (Camelus dromedarius) and associated maggots in Dubai, United Arab Emirates.</title>
        <authorList>
            <person name="Tsang C.C."/>
            <person name="Tang J.Y.M."/>
            <person name="Fong J.Y.H."/>
            <person name="Kinne J."/>
            <person name="Lee H.H."/>
            <person name="Joseph M."/>
            <person name="Jose S."/>
            <person name="Schuster R.K."/>
            <person name="Tang Y."/>
            <person name="Sivakumar S."/>
            <person name="Chen J.H.K."/>
            <person name="Teng J.L.L."/>
            <person name="Lau S.K.P."/>
            <person name="Wernery U."/>
            <person name="Woo P.C.Y."/>
        </authorList>
    </citation>
    <scope>NUCLEOTIDE SEQUENCE [LARGE SCALE GENOMIC DNA]</scope>
    <source>
        <strain evidence="9">KCTC 22644</strain>
    </source>
</reference>
<sequence length="397" mass="45242">MEQRVTETAVKQHYFSLLFREIRVIFRAKPLAFALFCYPLLVVLFFTYLFQQGVIERAPITVVDMDRSVASREVIQKMAAKPEILIAKRDNSLFDAKQALLSGEVYGILFIPSDFEKNLLANNSPEITTFYNQQYMSVGSTLNKGFMQTLAAIIADYQTETMLKQGTARKIAEQQLSPIKLETHPVFNPTLNYVYTLVNGVVPTLLQILIMMTMVYTVARDKYKAGGLAVPLAMANGSFMRYIINKTLPYLLWFVIVHMILDAVLILFYDLPVRGSLTILYVGTVIFIFTAQLWAMFFTLWLPQKVINYGAASSFSSPAFGFVGLFFPRIAMSWYAIAWGAVLPITWYSEVRQDQTLRGHELPYNLEPILWMVIIGIVIYLLVALRMHLLKKGAKRV</sequence>
<dbReference type="PANTHER" id="PTHR30294:SF47">
    <property type="entry name" value="INNER MEMBRANE TRANSPORT PERMEASE YHHJ"/>
    <property type="match status" value="1"/>
</dbReference>
<name>A0A2U2AF20_9GAMM</name>
<evidence type="ECO:0000256" key="5">
    <source>
        <dbReference type="ARBA" id="ARBA00023136"/>
    </source>
</evidence>
<evidence type="ECO:0000256" key="1">
    <source>
        <dbReference type="ARBA" id="ARBA00004651"/>
    </source>
</evidence>
<keyword evidence="2" id="KW-1003">Cell membrane</keyword>
<dbReference type="GO" id="GO:0005886">
    <property type="term" value="C:plasma membrane"/>
    <property type="evidence" value="ECO:0007669"/>
    <property type="project" value="UniProtKB-SubCell"/>
</dbReference>
<comment type="caution">
    <text evidence="8">The sequence shown here is derived from an EMBL/GenBank/DDBJ whole genome shotgun (WGS) entry which is preliminary data.</text>
</comment>
<feature type="transmembrane region" description="Helical" evidence="6">
    <location>
        <begin position="193"/>
        <end position="218"/>
    </location>
</feature>
<accession>A0A2U2AF20</accession>
<dbReference type="GO" id="GO:0140359">
    <property type="term" value="F:ABC-type transporter activity"/>
    <property type="evidence" value="ECO:0007669"/>
    <property type="project" value="InterPro"/>
</dbReference>
<protein>
    <submittedName>
        <fullName evidence="8">ABC transporter permease</fullName>
    </submittedName>
</protein>
<evidence type="ECO:0000256" key="4">
    <source>
        <dbReference type="ARBA" id="ARBA00022989"/>
    </source>
</evidence>
<dbReference type="InterPro" id="IPR013525">
    <property type="entry name" value="ABC2_TM"/>
</dbReference>
<evidence type="ECO:0000259" key="7">
    <source>
        <dbReference type="Pfam" id="PF12698"/>
    </source>
</evidence>
<keyword evidence="9" id="KW-1185">Reference proteome</keyword>
<dbReference type="EMBL" id="QEWQ01000003">
    <property type="protein sequence ID" value="PWD81246.1"/>
    <property type="molecule type" value="Genomic_DNA"/>
</dbReference>
<dbReference type="InterPro" id="IPR051449">
    <property type="entry name" value="ABC-2_transporter_component"/>
</dbReference>
<evidence type="ECO:0000256" key="2">
    <source>
        <dbReference type="ARBA" id="ARBA00022475"/>
    </source>
</evidence>
<feature type="transmembrane region" description="Helical" evidence="6">
    <location>
        <begin position="30"/>
        <end position="50"/>
    </location>
</feature>
<evidence type="ECO:0000313" key="8">
    <source>
        <dbReference type="EMBL" id="PWD81246.1"/>
    </source>
</evidence>
<evidence type="ECO:0000256" key="3">
    <source>
        <dbReference type="ARBA" id="ARBA00022692"/>
    </source>
</evidence>
<gene>
    <name evidence="8" type="ORF">DC083_04985</name>
</gene>
<keyword evidence="5 6" id="KW-0472">Membrane</keyword>
<keyword evidence="4 6" id="KW-1133">Transmembrane helix</keyword>
<feature type="transmembrane region" description="Helical" evidence="6">
    <location>
        <begin position="250"/>
        <end position="271"/>
    </location>
</feature>